<dbReference type="InterPro" id="IPR000477">
    <property type="entry name" value="RT_dom"/>
</dbReference>
<comment type="caution">
    <text evidence="13">The sequence shown here is derived from an EMBL/GenBank/DDBJ whole genome shotgun (WGS) entry which is preliminary data.</text>
</comment>
<evidence type="ECO:0000256" key="10">
    <source>
        <dbReference type="SAM" id="MobiDB-lite"/>
    </source>
</evidence>
<dbReference type="Pfam" id="PF17921">
    <property type="entry name" value="Integrase_H2C2"/>
    <property type="match status" value="1"/>
</dbReference>
<dbReference type="InterPro" id="IPR036397">
    <property type="entry name" value="RNaseH_sf"/>
</dbReference>
<keyword evidence="3" id="KW-0548">Nucleotidyltransferase</keyword>
<feature type="compositionally biased region" description="Basic and acidic residues" evidence="10">
    <location>
        <begin position="1166"/>
        <end position="1179"/>
    </location>
</feature>
<evidence type="ECO:0000256" key="2">
    <source>
        <dbReference type="ARBA" id="ARBA00022679"/>
    </source>
</evidence>
<protein>
    <recommendedName>
        <fullName evidence="1">RNA-directed DNA polymerase</fullName>
        <ecNumber evidence="1">2.7.7.49</ecNumber>
    </recommendedName>
</protein>
<dbReference type="FunFam" id="3.30.420.10:FF:000063">
    <property type="entry name" value="Retrovirus-related Pol polyprotein from transposon 297-like Protein"/>
    <property type="match status" value="1"/>
</dbReference>
<dbReference type="InterPro" id="IPR041588">
    <property type="entry name" value="Integrase_H2C2"/>
</dbReference>
<dbReference type="InterPro" id="IPR012337">
    <property type="entry name" value="RNaseH-like_sf"/>
</dbReference>
<sequence length="1216" mass="137655">MSIGRIPEFDLHKDDWRSYVDRLEQYFVVNKISEDLQVPTLITVMGAECYELLVNLCTPTKPKDKSFLEITNILEKHLQPKPSTLAERYKFRHRKQKSCETIAEYAAILKRMSKSCEFGQWLEESLRDQLVCGILSETIRQRLFAEGTLEYGKAYSLAVNMEAAEKDAAAVEGYGQGESSGSSSTAECQAMAATRSGNGRGRPGRTAPTASRWQRQQGKAADGAQQCAACGGPHGGTKCRFAAYVCRVCNRKGHLRRMCPNLTTYHHVDIGTPKVVESDETDSDEVRIFDIKKLSIEECTPLCISINVHGKDIDMECDTGSAVSCISYKFYKHNFSDLPISKCNVLLRYYTGEIVRPVGVATPLVRYKNTQKKLNLFIIRDGKTVLLGRQWLAELKIQLPVFQYHDVNNVNYKDFDESNFMYRFSEVFADGLGRFSGGRVSIHLRQGARPVFMRARPLAYALREPVERALEQLVRDGVLTPVERSDWATPIVPVLKKDGNIRICADYKLTLNKVLEVDRYPLPRIDDLLSRLHGGERFSKIDLSQAYAQFELDESKKYTVINTHKGLYMYNRLVYGLSSSPGIFQKYLEELLTGLPNVGVFLDDVIITGPDSRSHIKNLYKVFERLQSHGLRVKKEKCVFFAESINYLGHVISKEGVHTCPEKVWAIVNTPAPTNISELRSFIGLVMYYVMAASRLQRWAVLLSGYNYDIEYVSSHKNCADALSCLPQPVHKRLPKSEEMNYINFVENFLPVTNDDVRTATASDPELSRILTYVQSGWPASCPKEVLQQYYIKRNELYIDRGCIMWGYRLVIPRTLRKKILMQLHTGHMGIVKTKSIARSYVWWPNIDTDVESECRACETCAVESQAPPRTPPQPWPYHLQPWSRLHIDFLGPFNGKKFLILIDSSTKWLEVFEMPKTNATAVIKVLRCTFARFGLPLELVSDQGPPFTSAEFKEFLTRNGIQQRFSPAYHPSSNGAAENAVNICKKAIKKAHRESIDVDAALQTFLLTYRNSIHSSTGESPSMLLQKRTLRSRLDLLRSDRALINKVNQAQSKQVEYTGGVQRSFAPGEPVWVREYGHKDRWVKGTIVHGEGSRRYSVDKGDSRQVVKHVDQIKRRSGLYDIPFPEEQSESMRVQIPDSSGSARDGMSKEDDGPDTSPTTVVGDSGKERKRVSSERIKSPGIDYSTPPTSPSAPSPEPPRARSGRVRKPVVRFQV</sequence>
<keyword evidence="6" id="KW-0378">Hydrolase</keyword>
<dbReference type="PROSITE" id="PS50994">
    <property type="entry name" value="INTEGRASE"/>
    <property type="match status" value="1"/>
</dbReference>
<evidence type="ECO:0000259" key="11">
    <source>
        <dbReference type="PROSITE" id="PS50158"/>
    </source>
</evidence>
<feature type="compositionally biased region" description="Basic residues" evidence="10">
    <location>
        <begin position="1203"/>
        <end position="1216"/>
    </location>
</feature>
<keyword evidence="4" id="KW-0540">Nuclease</keyword>
<dbReference type="SUPFAM" id="SSF50630">
    <property type="entry name" value="Acid proteases"/>
    <property type="match status" value="1"/>
</dbReference>
<dbReference type="InterPro" id="IPR043128">
    <property type="entry name" value="Rev_trsase/Diguanyl_cyclase"/>
</dbReference>
<dbReference type="GO" id="GO:0008270">
    <property type="term" value="F:zinc ion binding"/>
    <property type="evidence" value="ECO:0007669"/>
    <property type="project" value="UniProtKB-KW"/>
</dbReference>
<evidence type="ECO:0000313" key="14">
    <source>
        <dbReference type="Proteomes" id="UP001314205"/>
    </source>
</evidence>
<dbReference type="GO" id="GO:0003676">
    <property type="term" value="F:nucleic acid binding"/>
    <property type="evidence" value="ECO:0007669"/>
    <property type="project" value="InterPro"/>
</dbReference>
<dbReference type="PANTHER" id="PTHR37984">
    <property type="entry name" value="PROTEIN CBG26694"/>
    <property type="match status" value="1"/>
</dbReference>
<proteinExistence type="predicted"/>
<keyword evidence="6" id="KW-0255">Endonuclease</keyword>
<keyword evidence="2" id="KW-0808">Transferase</keyword>
<dbReference type="PANTHER" id="PTHR37984:SF5">
    <property type="entry name" value="PROTEIN NYNRIN-LIKE"/>
    <property type="match status" value="1"/>
</dbReference>
<dbReference type="Gene3D" id="3.30.420.10">
    <property type="entry name" value="Ribonuclease H-like superfamily/Ribonuclease H"/>
    <property type="match status" value="1"/>
</dbReference>
<organism evidence="13 14">
    <name type="scientific">Parnassius mnemosyne</name>
    <name type="common">clouded apollo</name>
    <dbReference type="NCBI Taxonomy" id="213953"/>
    <lineage>
        <taxon>Eukaryota</taxon>
        <taxon>Metazoa</taxon>
        <taxon>Ecdysozoa</taxon>
        <taxon>Arthropoda</taxon>
        <taxon>Hexapoda</taxon>
        <taxon>Insecta</taxon>
        <taxon>Pterygota</taxon>
        <taxon>Neoptera</taxon>
        <taxon>Endopterygota</taxon>
        <taxon>Lepidoptera</taxon>
        <taxon>Glossata</taxon>
        <taxon>Ditrysia</taxon>
        <taxon>Papilionoidea</taxon>
        <taxon>Papilionidae</taxon>
        <taxon>Parnassiinae</taxon>
        <taxon>Parnassini</taxon>
        <taxon>Parnassius</taxon>
        <taxon>Driopa</taxon>
    </lineage>
</organism>
<dbReference type="Pfam" id="PF00078">
    <property type="entry name" value="RVT_1"/>
    <property type="match status" value="1"/>
</dbReference>
<dbReference type="FunFam" id="1.10.340.70:FF:000003">
    <property type="entry name" value="Protein CBG25708"/>
    <property type="match status" value="1"/>
</dbReference>
<dbReference type="Pfam" id="PF13696">
    <property type="entry name" value="zf-CCHC_2"/>
    <property type="match status" value="1"/>
</dbReference>
<feature type="domain" description="CCHC-type" evidence="11">
    <location>
        <begin position="246"/>
        <end position="261"/>
    </location>
</feature>
<feature type="region of interest" description="Disordered" evidence="10">
    <location>
        <begin position="1120"/>
        <end position="1216"/>
    </location>
</feature>
<feature type="compositionally biased region" description="Pro residues" evidence="10">
    <location>
        <begin position="1189"/>
        <end position="1199"/>
    </location>
</feature>
<accession>A0AAV1LSQ7</accession>
<dbReference type="EC" id="2.7.7.49" evidence="1"/>
<dbReference type="Gene3D" id="3.30.70.270">
    <property type="match status" value="1"/>
</dbReference>
<dbReference type="InterPro" id="IPR043502">
    <property type="entry name" value="DNA/RNA_pol_sf"/>
</dbReference>
<dbReference type="Proteomes" id="UP001314205">
    <property type="component" value="Unassembled WGS sequence"/>
</dbReference>
<dbReference type="GO" id="GO:0004519">
    <property type="term" value="F:endonuclease activity"/>
    <property type="evidence" value="ECO:0007669"/>
    <property type="project" value="UniProtKB-KW"/>
</dbReference>
<keyword evidence="7 9" id="KW-0863">Zinc-finger</keyword>
<dbReference type="InterPro" id="IPR021109">
    <property type="entry name" value="Peptidase_aspartic_dom_sf"/>
</dbReference>
<dbReference type="Gene3D" id="3.10.10.10">
    <property type="entry name" value="HIV Type 1 Reverse Transcriptase, subunit A, domain 1"/>
    <property type="match status" value="1"/>
</dbReference>
<reference evidence="13 14" key="1">
    <citation type="submission" date="2023-11" db="EMBL/GenBank/DDBJ databases">
        <authorList>
            <person name="Hedman E."/>
            <person name="Englund M."/>
            <person name="Stromberg M."/>
            <person name="Nyberg Akerstrom W."/>
            <person name="Nylinder S."/>
            <person name="Jareborg N."/>
            <person name="Kallberg Y."/>
            <person name="Kronander E."/>
        </authorList>
    </citation>
    <scope>NUCLEOTIDE SEQUENCE [LARGE SCALE GENOMIC DNA]</scope>
</reference>
<dbReference type="Gene3D" id="1.10.340.70">
    <property type="match status" value="1"/>
</dbReference>
<evidence type="ECO:0000256" key="4">
    <source>
        <dbReference type="ARBA" id="ARBA00022722"/>
    </source>
</evidence>
<dbReference type="Pfam" id="PF00665">
    <property type="entry name" value="rve"/>
    <property type="match status" value="1"/>
</dbReference>
<evidence type="ECO:0000256" key="5">
    <source>
        <dbReference type="ARBA" id="ARBA00022723"/>
    </source>
</evidence>
<dbReference type="InterPro" id="IPR025829">
    <property type="entry name" value="Zn_knuckle_CX2CX3GHX4C"/>
</dbReference>
<dbReference type="PROSITE" id="PS50158">
    <property type="entry name" value="ZF_CCHC"/>
    <property type="match status" value="1"/>
</dbReference>
<gene>
    <name evidence="13" type="ORF">PARMNEM_LOCUS17047</name>
</gene>
<dbReference type="InterPro" id="IPR001584">
    <property type="entry name" value="Integrase_cat-core"/>
</dbReference>
<dbReference type="GO" id="GO:0042575">
    <property type="term" value="C:DNA polymerase complex"/>
    <property type="evidence" value="ECO:0007669"/>
    <property type="project" value="UniProtKB-ARBA"/>
</dbReference>
<keyword evidence="8" id="KW-0862">Zinc</keyword>
<evidence type="ECO:0000256" key="3">
    <source>
        <dbReference type="ARBA" id="ARBA00022695"/>
    </source>
</evidence>
<dbReference type="EMBL" id="CAVLGL010000096">
    <property type="protein sequence ID" value="CAK1597970.1"/>
    <property type="molecule type" value="Genomic_DNA"/>
</dbReference>
<evidence type="ECO:0000256" key="1">
    <source>
        <dbReference type="ARBA" id="ARBA00012493"/>
    </source>
</evidence>
<dbReference type="GO" id="GO:0015074">
    <property type="term" value="P:DNA integration"/>
    <property type="evidence" value="ECO:0007669"/>
    <property type="project" value="InterPro"/>
</dbReference>
<evidence type="ECO:0000256" key="7">
    <source>
        <dbReference type="ARBA" id="ARBA00022771"/>
    </source>
</evidence>
<dbReference type="InterPro" id="IPR050951">
    <property type="entry name" value="Retrovirus_Pol_polyprotein"/>
</dbReference>
<dbReference type="InterPro" id="IPR001878">
    <property type="entry name" value="Znf_CCHC"/>
</dbReference>
<dbReference type="GO" id="GO:0003964">
    <property type="term" value="F:RNA-directed DNA polymerase activity"/>
    <property type="evidence" value="ECO:0007669"/>
    <property type="project" value="UniProtKB-EC"/>
</dbReference>
<dbReference type="SUPFAM" id="SSF56672">
    <property type="entry name" value="DNA/RNA polymerases"/>
    <property type="match status" value="1"/>
</dbReference>
<evidence type="ECO:0000256" key="9">
    <source>
        <dbReference type="PROSITE-ProRule" id="PRU00047"/>
    </source>
</evidence>
<name>A0AAV1LSQ7_9NEOP</name>
<evidence type="ECO:0000256" key="6">
    <source>
        <dbReference type="ARBA" id="ARBA00022759"/>
    </source>
</evidence>
<evidence type="ECO:0000313" key="13">
    <source>
        <dbReference type="EMBL" id="CAK1597970.1"/>
    </source>
</evidence>
<feature type="domain" description="Integrase catalytic" evidence="12">
    <location>
        <begin position="878"/>
        <end position="1030"/>
    </location>
</feature>
<evidence type="ECO:0000256" key="8">
    <source>
        <dbReference type="ARBA" id="ARBA00022833"/>
    </source>
</evidence>
<keyword evidence="14" id="KW-1185">Reference proteome</keyword>
<dbReference type="AlphaFoldDB" id="A0AAV1LSQ7"/>
<evidence type="ECO:0000259" key="12">
    <source>
        <dbReference type="PROSITE" id="PS50994"/>
    </source>
</evidence>
<dbReference type="Gene3D" id="2.40.70.10">
    <property type="entry name" value="Acid Proteases"/>
    <property type="match status" value="1"/>
</dbReference>
<dbReference type="CDD" id="cd01647">
    <property type="entry name" value="RT_LTR"/>
    <property type="match status" value="1"/>
</dbReference>
<keyword evidence="5" id="KW-0479">Metal-binding</keyword>
<dbReference type="SUPFAM" id="SSF53098">
    <property type="entry name" value="Ribonuclease H-like"/>
    <property type="match status" value="1"/>
</dbReference>